<gene>
    <name evidence="2" type="ORF">ADUPG1_013831</name>
</gene>
<organism evidence="2 3">
    <name type="scientific">Aduncisulcus paluster</name>
    <dbReference type="NCBI Taxonomy" id="2918883"/>
    <lineage>
        <taxon>Eukaryota</taxon>
        <taxon>Metamonada</taxon>
        <taxon>Carpediemonas-like organisms</taxon>
        <taxon>Aduncisulcus</taxon>
    </lineage>
</organism>
<accession>A0ABQ5K4C6</accession>
<comment type="caution">
    <text evidence="2">The sequence shown here is derived from an EMBL/GenBank/DDBJ whole genome shotgun (WGS) entry which is preliminary data.</text>
</comment>
<name>A0ABQ5K4C6_9EUKA</name>
<reference evidence="2" key="1">
    <citation type="submission" date="2022-03" db="EMBL/GenBank/DDBJ databases">
        <title>Draft genome sequence of Aduncisulcus paluster, a free-living microaerophilic Fornicata.</title>
        <authorList>
            <person name="Yuyama I."/>
            <person name="Kume K."/>
            <person name="Tamura T."/>
            <person name="Inagaki Y."/>
            <person name="Hashimoto T."/>
        </authorList>
    </citation>
    <scope>NUCLEOTIDE SEQUENCE</scope>
    <source>
        <strain evidence="2">NY0171</strain>
    </source>
</reference>
<proteinExistence type="predicted"/>
<feature type="region of interest" description="Disordered" evidence="1">
    <location>
        <begin position="1061"/>
        <end position="1098"/>
    </location>
</feature>
<feature type="compositionally biased region" description="Low complexity" evidence="1">
    <location>
        <begin position="109"/>
        <end position="118"/>
    </location>
</feature>
<evidence type="ECO:0000313" key="2">
    <source>
        <dbReference type="EMBL" id="GKT27434.1"/>
    </source>
</evidence>
<feature type="compositionally biased region" description="Basic and acidic residues" evidence="1">
    <location>
        <begin position="1069"/>
        <end position="1079"/>
    </location>
</feature>
<sequence length="1098" mass="125431">MRIPFKSSISYEYHNFSEVRLVGRGPFSLHYVAVLNACDGFPAIKCFIKIFPHLKKASIDTIDQVSFFEKFVEILREPNLSYLQTPSKPDETKQSESKPKKIAFDPQAKKSTPSKPSLLSNYQNIDDSAQDVLLDIKPFIIPPLGLYNGLNPNGNRKYSFGVVYPFLQPLSRPTLLEMGKSYKKETDFDDKKDFSLSSSFVTLITRDIFDIFSNVNKTGLFDDLSIHYNDLLVLPGTSSIKYDFSFSPIFLNESVPLLSPSKFVSSFQFSSILNIYSSYEKTRKQMMISKTSGEKFISKKLLCDQIFQDVYTEDSSVIFSYLSTLNVPPPNIDHLFAIYRALMKSISVRCPFKMTDRQIGATCNLEMKRYIKTNILRSHLFVHDVSILYSALYLSLRLSFVVFGIDMGVIELYNWTSKVYKELAFAQREKGLSQSFSVSFLLYATLFEHFCHVKELSSGGLLDMEHSFSNSQDFFSHVLNTTSIQSQTYSLNVLANFTKDLSEISVAMPLSSTYSIPDLTRLAYSLSSGSKIDPDILKKLIQTESPIEILHALPLISHPYDIKAVMNRGIELLPLVEWVKTPNWRARSLVRNGLHIYMKDLLEKSIMGDEQLADSGEESVSKVSFAPMDELSPRDRQEEEAWISIFTFLSHALNLNDTFLDKHSGELSVLAPQLLRLAHQCKSGDAVIYALDIWVRVMDITDNGLSVQKHIQDEFGVDWRLGVPKKSRTSVSRMLLEFEDKTRSPEYFHSSPFYPPSHMRIRKYPSKSDTMLTPLLSFPIAFRNFLYFLFHRAQYPRINRSLRQSIFISDVSPFPCSSIFAMLTLNNGYNFVIPIFGEFQLPGSPMNFKWDGIMLGTGVTLDNTAVTPIEVGGSSIWSRKKYIMPKKIKETSDSSPTSSHDSPSEPYDGNKIIPIPSFASPSFYSYFFFVQSFVSSWFCDFLVDFETEMLARDIASNPGSKNRIRMHTLLNQCILTERVRGEELWMASERKWANKVKLWANHEGLASEVPLTPSKSSDGAKSVHEHLMAEDDFIPIDFTLGDHEDKPESGLYRIPRECYHVPKGISSDNFKETKPSPEQEKEEEEEEERRRERGRKYT</sequence>
<protein>
    <submittedName>
        <fullName evidence="2">Uncharacterized protein</fullName>
    </submittedName>
</protein>
<dbReference type="Proteomes" id="UP001057375">
    <property type="component" value="Unassembled WGS sequence"/>
</dbReference>
<dbReference type="EMBL" id="BQXS01012744">
    <property type="protein sequence ID" value="GKT27434.1"/>
    <property type="molecule type" value="Genomic_DNA"/>
</dbReference>
<evidence type="ECO:0000256" key="1">
    <source>
        <dbReference type="SAM" id="MobiDB-lite"/>
    </source>
</evidence>
<keyword evidence="3" id="KW-1185">Reference proteome</keyword>
<feature type="compositionally biased region" description="Basic and acidic residues" evidence="1">
    <location>
        <begin position="88"/>
        <end position="103"/>
    </location>
</feature>
<feature type="region of interest" description="Disordered" evidence="1">
    <location>
        <begin position="83"/>
        <end position="118"/>
    </location>
</feature>
<evidence type="ECO:0000313" key="3">
    <source>
        <dbReference type="Proteomes" id="UP001057375"/>
    </source>
</evidence>